<dbReference type="InterPro" id="IPR045079">
    <property type="entry name" value="Oxoprolinase-like"/>
</dbReference>
<proteinExistence type="predicted"/>
<name>A0A2T9XBD1_9CREN</name>
<dbReference type="InterPro" id="IPR003692">
    <property type="entry name" value="Hydantoinase_B"/>
</dbReference>
<dbReference type="GO" id="GO:0005829">
    <property type="term" value="C:cytosol"/>
    <property type="evidence" value="ECO:0007669"/>
    <property type="project" value="TreeGrafter"/>
</dbReference>
<dbReference type="GO" id="GO:0006749">
    <property type="term" value="P:glutathione metabolic process"/>
    <property type="evidence" value="ECO:0007669"/>
    <property type="project" value="TreeGrafter"/>
</dbReference>
<comment type="caution">
    <text evidence="2">The sequence shown here is derived from an EMBL/GenBank/DDBJ whole genome shotgun (WGS) entry which is preliminary data.</text>
</comment>
<evidence type="ECO:0000313" key="2">
    <source>
        <dbReference type="EMBL" id="PVU77391.1"/>
    </source>
</evidence>
<dbReference type="Proteomes" id="UP000245638">
    <property type="component" value="Unassembled WGS sequence"/>
</dbReference>
<dbReference type="PANTHER" id="PTHR11365:SF23">
    <property type="entry name" value="HYPOTHETICAL 5-OXOPROLINASE (EUROFUNG)-RELATED"/>
    <property type="match status" value="1"/>
</dbReference>
<dbReference type="EMBL" id="QEFD01000031">
    <property type="protein sequence ID" value="PVU77391.1"/>
    <property type="molecule type" value="Genomic_DNA"/>
</dbReference>
<reference evidence="2 3" key="1">
    <citation type="journal article" date="2015" name="Appl. Environ. Microbiol.">
        <title>Nanoarchaeota, Their Sulfolobales Host, and Nanoarchaeota Virus Distribution across Yellowstone National Park Hot Springs.</title>
        <authorList>
            <person name="Munson-McGee J.H."/>
            <person name="Field E.K."/>
            <person name="Bateson M."/>
            <person name="Rooney C."/>
            <person name="Stepanauskas R."/>
            <person name="Young M.J."/>
        </authorList>
    </citation>
    <scope>NUCLEOTIDE SEQUENCE [LARGE SCALE GENOMIC DNA]</scope>
    <source>
        <strain evidence="2">SCGC AC-742_N10</strain>
    </source>
</reference>
<evidence type="ECO:0000259" key="1">
    <source>
        <dbReference type="Pfam" id="PF02538"/>
    </source>
</evidence>
<organism evidence="2 3">
    <name type="scientific">Acidianus hospitalis</name>
    <dbReference type="NCBI Taxonomy" id="563177"/>
    <lineage>
        <taxon>Archaea</taxon>
        <taxon>Thermoproteota</taxon>
        <taxon>Thermoprotei</taxon>
        <taxon>Sulfolobales</taxon>
        <taxon>Sulfolobaceae</taxon>
        <taxon>Acidianus</taxon>
    </lineage>
</organism>
<dbReference type="Pfam" id="PF02538">
    <property type="entry name" value="Hydantoinase_B"/>
    <property type="match status" value="1"/>
</dbReference>
<dbReference type="GO" id="GO:0017168">
    <property type="term" value="F:5-oxoprolinase (ATP-hydrolyzing) activity"/>
    <property type="evidence" value="ECO:0007669"/>
    <property type="project" value="TreeGrafter"/>
</dbReference>
<sequence>MKWEIVHKATSFIAEEMGVSLKKSALSPNIRERMDHSCAIVNEEGKIVAQAEHIPVHLGSFKIGVLNVLNYLEKEGIELEEGDSIIFNDPYISGTHLNDVGVLSPIFYNGKLIGYAVNKAHHVDVGGPLPGSINPTAKTIYEEGVVIPPVKLTRKGSLNDEIIKIIKENFKVPDFSLGDIKAQISANKLGEERVRQLFEKYGDIRQSWEESIDYSRRLALNVINTWKKGEYEAEDYLEWGSSLLPIKIKLRIGEKGIIADFEGTYKQIEGPLNAVLGVTYSAVSFAVRSMVGEVPTNDGFYSLITVKAEEGSLVNPLKPAAVGGGNVETSQRIADVTFLAMSKFLKVPAAASGTMMNIMMGGIYKGKYWSYYETVGGGSGGRPCKDGVAAVQNNMTNTLNTPIEIAERQYPILFIEYRIREGSGGNGLHKGGDGIIRGFKLLSKAKISILADRFKIGPWGLEGGERGKPGRVTINGKDYPSKFTEEVNEGDVIIVETPGGGGYGKAY</sequence>
<dbReference type="AlphaFoldDB" id="A0A2T9XBD1"/>
<evidence type="ECO:0000313" key="3">
    <source>
        <dbReference type="Proteomes" id="UP000245638"/>
    </source>
</evidence>
<protein>
    <submittedName>
        <fullName evidence="2">5-oxoprolinase</fullName>
    </submittedName>
</protein>
<feature type="domain" description="Hydantoinase B/oxoprolinase" evidence="1">
    <location>
        <begin position="2"/>
        <end position="505"/>
    </location>
</feature>
<accession>A0A2T9XBD1</accession>
<dbReference type="PANTHER" id="PTHR11365">
    <property type="entry name" value="5-OXOPROLINASE RELATED"/>
    <property type="match status" value="1"/>
</dbReference>
<gene>
    <name evidence="2" type="ORF">DDW13_00800</name>
</gene>